<dbReference type="OrthoDB" id="9801546at2"/>
<dbReference type="SMART" id="SM00345">
    <property type="entry name" value="HTH_GNTR"/>
    <property type="match status" value="1"/>
</dbReference>
<name>A0A174ZL03_9FIRM</name>
<gene>
    <name evidence="5" type="primary">yvoA_1</name>
    <name evidence="5" type="ORF">ERS852540_01339</name>
    <name evidence="6" type="ORF">PNE09_09960</name>
</gene>
<dbReference type="PROSITE" id="PS50949">
    <property type="entry name" value="HTH_GNTR"/>
    <property type="match status" value="1"/>
</dbReference>
<keyword evidence="1" id="KW-0805">Transcription regulation</keyword>
<dbReference type="EMBL" id="CZBY01000009">
    <property type="protein sequence ID" value="CUQ86642.1"/>
    <property type="molecule type" value="Genomic_DNA"/>
</dbReference>
<proteinExistence type="predicted"/>
<evidence type="ECO:0000313" key="7">
    <source>
        <dbReference type="Proteomes" id="UP000095662"/>
    </source>
</evidence>
<feature type="domain" description="HTH gntR-type" evidence="4">
    <location>
        <begin position="9"/>
        <end position="77"/>
    </location>
</feature>
<dbReference type="PANTHER" id="PTHR38445:SF7">
    <property type="entry name" value="GNTR-FAMILY TRANSCRIPTIONAL REGULATOR"/>
    <property type="match status" value="1"/>
</dbReference>
<accession>A0A174ZL03</accession>
<dbReference type="CDD" id="cd07377">
    <property type="entry name" value="WHTH_GntR"/>
    <property type="match status" value="1"/>
</dbReference>
<organism evidence="5 7">
    <name type="scientific">[Eubacterium] siraeum</name>
    <dbReference type="NCBI Taxonomy" id="39492"/>
    <lineage>
        <taxon>Bacteria</taxon>
        <taxon>Bacillati</taxon>
        <taxon>Bacillota</taxon>
        <taxon>Clostridia</taxon>
        <taxon>Eubacteriales</taxon>
        <taxon>Oscillospiraceae</taxon>
        <taxon>Oscillospiraceae incertae sedis</taxon>
    </lineage>
</organism>
<dbReference type="GO" id="GO:0003700">
    <property type="term" value="F:DNA-binding transcription factor activity"/>
    <property type="evidence" value="ECO:0007669"/>
    <property type="project" value="InterPro"/>
</dbReference>
<dbReference type="Proteomes" id="UP000095662">
    <property type="component" value="Unassembled WGS sequence"/>
</dbReference>
<dbReference type="SUPFAM" id="SSF46785">
    <property type="entry name" value="Winged helix' DNA-binding domain"/>
    <property type="match status" value="1"/>
</dbReference>
<sequence>MKILLNSDIPIYKQISADFKERIMNGTISAGEYLPSIRGLAKELKISVITTMKAYEELCSEGLVSAVQGKGYIVNAQDTGMIKEQYMRLLEQHLQDALDCARLAGLSVDEVCEVLKTLGSIE</sequence>
<evidence type="ECO:0000256" key="1">
    <source>
        <dbReference type="ARBA" id="ARBA00023015"/>
    </source>
</evidence>
<evidence type="ECO:0000256" key="3">
    <source>
        <dbReference type="ARBA" id="ARBA00023163"/>
    </source>
</evidence>
<dbReference type="PANTHER" id="PTHR38445">
    <property type="entry name" value="HTH-TYPE TRANSCRIPTIONAL REPRESSOR YTRA"/>
    <property type="match status" value="1"/>
</dbReference>
<protein>
    <submittedName>
        <fullName evidence="6">GntR family transcriptional regulator</fullName>
    </submittedName>
    <submittedName>
        <fullName evidence="5">HTH-type transcriptional repressor yvoA</fullName>
    </submittedName>
</protein>
<evidence type="ECO:0000313" key="5">
    <source>
        <dbReference type="EMBL" id="CUQ86642.1"/>
    </source>
</evidence>
<dbReference type="Pfam" id="PF00392">
    <property type="entry name" value="GntR"/>
    <property type="match status" value="1"/>
</dbReference>
<keyword evidence="2" id="KW-0238">DNA-binding</keyword>
<dbReference type="InterPro" id="IPR036388">
    <property type="entry name" value="WH-like_DNA-bd_sf"/>
</dbReference>
<dbReference type="InterPro" id="IPR000524">
    <property type="entry name" value="Tscrpt_reg_HTH_GntR"/>
</dbReference>
<reference evidence="5 7" key="1">
    <citation type="submission" date="2015-09" db="EMBL/GenBank/DDBJ databases">
        <authorList>
            <consortium name="Pathogen Informatics"/>
        </authorList>
    </citation>
    <scope>NUCLEOTIDE SEQUENCE [LARGE SCALE GENOMIC DNA]</scope>
    <source>
        <strain evidence="5 7">2789STDY5834928</strain>
    </source>
</reference>
<evidence type="ECO:0000259" key="4">
    <source>
        <dbReference type="PROSITE" id="PS50949"/>
    </source>
</evidence>
<keyword evidence="3" id="KW-0804">Transcription</keyword>
<dbReference type="EMBL" id="JAQLXW010000014">
    <property type="protein sequence ID" value="MDB8004385.1"/>
    <property type="molecule type" value="Genomic_DNA"/>
</dbReference>
<dbReference type="STRING" id="39492.ERS852540_01339"/>
<dbReference type="AlphaFoldDB" id="A0A174ZL03"/>
<evidence type="ECO:0000256" key="2">
    <source>
        <dbReference type="ARBA" id="ARBA00023125"/>
    </source>
</evidence>
<evidence type="ECO:0000313" key="6">
    <source>
        <dbReference type="EMBL" id="MDB8004385.1"/>
    </source>
</evidence>
<dbReference type="Proteomes" id="UP001210809">
    <property type="component" value="Unassembled WGS sequence"/>
</dbReference>
<dbReference type="Gene3D" id="1.10.10.10">
    <property type="entry name" value="Winged helix-like DNA-binding domain superfamily/Winged helix DNA-binding domain"/>
    <property type="match status" value="1"/>
</dbReference>
<dbReference type="GO" id="GO:0003677">
    <property type="term" value="F:DNA binding"/>
    <property type="evidence" value="ECO:0007669"/>
    <property type="project" value="UniProtKB-KW"/>
</dbReference>
<reference evidence="6" key="2">
    <citation type="submission" date="2023-01" db="EMBL/GenBank/DDBJ databases">
        <title>Human gut microbiome strain richness.</title>
        <authorList>
            <person name="Chen-Liaw A."/>
        </authorList>
    </citation>
    <scope>NUCLEOTIDE SEQUENCE</scope>
    <source>
        <strain evidence="6">1001283st1_G1_1001283B150217_161031</strain>
    </source>
</reference>
<dbReference type="InterPro" id="IPR036390">
    <property type="entry name" value="WH_DNA-bd_sf"/>
</dbReference>